<evidence type="ECO:0000256" key="1">
    <source>
        <dbReference type="SAM" id="MobiDB-lite"/>
    </source>
</evidence>
<dbReference type="Proteomes" id="UP001064933">
    <property type="component" value="Chromosome"/>
</dbReference>
<dbReference type="RefSeq" id="WP_261760172.1">
    <property type="nucleotide sequence ID" value="NZ_CP104562.2"/>
</dbReference>
<protein>
    <submittedName>
        <fullName evidence="2">Biliverdin-producing heme oxygenase</fullName>
    </submittedName>
</protein>
<proteinExistence type="predicted"/>
<gene>
    <name evidence="2" type="ORF">N4261_10945</name>
</gene>
<keyword evidence="3" id="KW-1185">Reference proteome</keyword>
<feature type="region of interest" description="Disordered" evidence="1">
    <location>
        <begin position="206"/>
        <end position="265"/>
    </location>
</feature>
<evidence type="ECO:0000313" key="2">
    <source>
        <dbReference type="EMBL" id="UXH80353.1"/>
    </source>
</evidence>
<dbReference type="SUPFAM" id="SSF48613">
    <property type="entry name" value="Heme oxygenase-like"/>
    <property type="match status" value="1"/>
</dbReference>
<dbReference type="EMBL" id="CP104562">
    <property type="protein sequence ID" value="UXH80353.1"/>
    <property type="molecule type" value="Genomic_DNA"/>
</dbReference>
<dbReference type="InterPro" id="IPR016053">
    <property type="entry name" value="Haem_Oase-like"/>
</dbReference>
<dbReference type="Pfam" id="PF01126">
    <property type="entry name" value="Heme_oxygenase"/>
    <property type="match status" value="1"/>
</dbReference>
<dbReference type="InterPro" id="IPR016084">
    <property type="entry name" value="Haem_Oase-like_multi-hlx"/>
</dbReference>
<organism evidence="2 3">
    <name type="scientific">Roseateles amylovorans</name>
    <dbReference type="NCBI Taxonomy" id="2978473"/>
    <lineage>
        <taxon>Bacteria</taxon>
        <taxon>Pseudomonadati</taxon>
        <taxon>Pseudomonadota</taxon>
        <taxon>Betaproteobacteria</taxon>
        <taxon>Burkholderiales</taxon>
        <taxon>Sphaerotilaceae</taxon>
        <taxon>Roseateles</taxon>
    </lineage>
</organism>
<name>A0ABY6B4Q9_9BURK</name>
<evidence type="ECO:0000313" key="3">
    <source>
        <dbReference type="Proteomes" id="UP001064933"/>
    </source>
</evidence>
<sequence>MTTDDDLLPRLRRSTGSLHQRIEEVLRLESPMPLARYGQVLHGFHEFLQLWEPRVRAALPESLHGWFDLRRRSPLAARDLRHLNPPVAPEWREAARVAQDQIQLESPAQALGALYVIEGSALGGQVLTPQLAALHGLSPERGLSYFHGFGDRTGAMWREFRQLLTREVGETPEQIDAACRAAMQTFQALITTFEGLDPIEAMTRPSLTHTAPPAAPTGRGVPTPPLPASGSPHLAAPADTAPDHPGRAAAGDDPSERRPCCASAP</sequence>
<accession>A0ABY6B4Q9</accession>
<dbReference type="Gene3D" id="1.20.910.10">
    <property type="entry name" value="Heme oxygenase-like"/>
    <property type="match status" value="1"/>
</dbReference>
<reference evidence="2" key="1">
    <citation type="submission" date="2022-10" db="EMBL/GenBank/DDBJ databases">
        <title>Characterization and whole genome sequencing of a new Roseateles species, isolated from fresh water.</title>
        <authorList>
            <person name="Guliayeva D.Y."/>
            <person name="Akhremchuk A.E."/>
            <person name="Sikolenko M.A."/>
            <person name="Valentovich L.N."/>
            <person name="Sidarenka A.V."/>
        </authorList>
    </citation>
    <scope>NUCLEOTIDE SEQUENCE</scope>
    <source>
        <strain evidence="2">BIM B-1768</strain>
    </source>
</reference>
<dbReference type="CDD" id="cd19166">
    <property type="entry name" value="HemeO-bac"/>
    <property type="match status" value="1"/>
</dbReference>